<dbReference type="InParanoid" id="A0A165VG71"/>
<dbReference type="Pfam" id="PF19271">
    <property type="entry name" value="Nis1"/>
    <property type="match status" value="1"/>
</dbReference>
<feature type="chain" id="PRO_5007868044" description="Secreted protein" evidence="1">
    <location>
        <begin position="19"/>
        <end position="144"/>
    </location>
</feature>
<organism evidence="2 3">
    <name type="scientific">Neolentinus lepideus HHB14362 ss-1</name>
    <dbReference type="NCBI Taxonomy" id="1314782"/>
    <lineage>
        <taxon>Eukaryota</taxon>
        <taxon>Fungi</taxon>
        <taxon>Dikarya</taxon>
        <taxon>Basidiomycota</taxon>
        <taxon>Agaricomycotina</taxon>
        <taxon>Agaricomycetes</taxon>
        <taxon>Gloeophyllales</taxon>
        <taxon>Gloeophyllaceae</taxon>
        <taxon>Neolentinus</taxon>
    </lineage>
</organism>
<reference evidence="2 3" key="1">
    <citation type="journal article" date="2016" name="Mol. Biol. Evol.">
        <title>Comparative Genomics of Early-Diverging Mushroom-Forming Fungi Provides Insights into the Origins of Lignocellulose Decay Capabilities.</title>
        <authorList>
            <person name="Nagy L.G."/>
            <person name="Riley R."/>
            <person name="Tritt A."/>
            <person name="Adam C."/>
            <person name="Daum C."/>
            <person name="Floudas D."/>
            <person name="Sun H."/>
            <person name="Yadav J.S."/>
            <person name="Pangilinan J."/>
            <person name="Larsson K.H."/>
            <person name="Matsuura K."/>
            <person name="Barry K."/>
            <person name="Labutti K."/>
            <person name="Kuo R."/>
            <person name="Ohm R.A."/>
            <person name="Bhattacharya S.S."/>
            <person name="Shirouzu T."/>
            <person name="Yoshinaga Y."/>
            <person name="Martin F.M."/>
            <person name="Grigoriev I.V."/>
            <person name="Hibbett D.S."/>
        </authorList>
    </citation>
    <scope>NUCLEOTIDE SEQUENCE [LARGE SCALE GENOMIC DNA]</scope>
    <source>
        <strain evidence="2 3">HHB14362 ss-1</strain>
    </source>
</reference>
<evidence type="ECO:0000313" key="3">
    <source>
        <dbReference type="Proteomes" id="UP000076761"/>
    </source>
</evidence>
<dbReference type="Proteomes" id="UP000076761">
    <property type="component" value="Unassembled WGS sequence"/>
</dbReference>
<dbReference type="OrthoDB" id="2841294at2759"/>
<proteinExistence type="predicted"/>
<evidence type="ECO:0000256" key="1">
    <source>
        <dbReference type="SAM" id="SignalP"/>
    </source>
</evidence>
<dbReference type="AlphaFoldDB" id="A0A165VG71"/>
<keyword evidence="1" id="KW-0732">Signal</keyword>
<keyword evidence="3" id="KW-1185">Reference proteome</keyword>
<dbReference type="InterPro" id="IPR045469">
    <property type="entry name" value="Nis1"/>
</dbReference>
<name>A0A165VG71_9AGAM</name>
<accession>A0A165VG71</accession>
<protein>
    <recommendedName>
        <fullName evidence="4">Secreted protein</fullName>
    </recommendedName>
</protein>
<sequence>MIFKSVLALASLAASAMAQSIDIGAPTNGSTISVGTNITVEVDRPDTLTGSQEIAIVIAIRSCYGGVCIDPADALGSVLYTGPFDPQFTSEPGTASKPPHQNFSVAIPGTLQTGLATLSVTHFSLVGASPFPLFEIRNITVNVD</sequence>
<dbReference type="EMBL" id="KV425553">
    <property type="protein sequence ID" value="KZT29628.1"/>
    <property type="molecule type" value="Genomic_DNA"/>
</dbReference>
<gene>
    <name evidence="2" type="ORF">NEOLEDRAFT_1106062</name>
</gene>
<evidence type="ECO:0008006" key="4">
    <source>
        <dbReference type="Google" id="ProtNLM"/>
    </source>
</evidence>
<evidence type="ECO:0000313" key="2">
    <source>
        <dbReference type="EMBL" id="KZT29628.1"/>
    </source>
</evidence>
<feature type="signal peptide" evidence="1">
    <location>
        <begin position="1"/>
        <end position="18"/>
    </location>
</feature>